<keyword evidence="1" id="KW-0472">Membrane</keyword>
<keyword evidence="1" id="KW-0812">Transmembrane</keyword>
<feature type="transmembrane region" description="Helical" evidence="1">
    <location>
        <begin position="106"/>
        <end position="124"/>
    </location>
</feature>
<organism evidence="2 3">
    <name type="scientific">Micromonospora auratinigra</name>
    <dbReference type="NCBI Taxonomy" id="261654"/>
    <lineage>
        <taxon>Bacteria</taxon>
        <taxon>Bacillati</taxon>
        <taxon>Actinomycetota</taxon>
        <taxon>Actinomycetes</taxon>
        <taxon>Micromonosporales</taxon>
        <taxon>Micromonosporaceae</taxon>
        <taxon>Micromonospora</taxon>
    </lineage>
</organism>
<keyword evidence="1" id="KW-1133">Transmembrane helix</keyword>
<sequence length="271" mass="28536">MEPSGEAGGHAEPPRGRSGRRWTVSALLVVGLLSVLTGLAALAVAAAVLDRDWAAATWSALVTLFLGGAVGFLLLVGRRGSGAAAAPVAAPDGSAGAVRFGYSTAAYGWFTLLLAVCAVFLFATALGAGVVLGVVLFAGTAVTGWYLLVMLRHAPGGLLLSPAGLAHRGLTSFYWLPWDAVRSVGTEALGTWALVVRADPSPRSVLRRHAGRFDTGELEYLPFLVIRSYWLAADREVVRQAVDFYLTHPERRGELATGEAVRRIAEGRLDS</sequence>
<reference evidence="3" key="1">
    <citation type="submission" date="2016-06" db="EMBL/GenBank/DDBJ databases">
        <authorList>
            <person name="Varghese N."/>
            <person name="Submissions Spin"/>
        </authorList>
    </citation>
    <scope>NUCLEOTIDE SEQUENCE [LARGE SCALE GENOMIC DNA]</scope>
    <source>
        <strain evidence="3">DSM 44815</strain>
    </source>
</reference>
<protein>
    <recommendedName>
        <fullName evidence="4">PH domain-containing protein</fullName>
    </recommendedName>
</protein>
<feature type="transmembrane region" description="Helical" evidence="1">
    <location>
        <begin position="24"/>
        <end position="49"/>
    </location>
</feature>
<evidence type="ECO:0000313" key="3">
    <source>
        <dbReference type="Proteomes" id="UP000199385"/>
    </source>
</evidence>
<feature type="transmembrane region" description="Helical" evidence="1">
    <location>
        <begin position="55"/>
        <end position="76"/>
    </location>
</feature>
<gene>
    <name evidence="2" type="ORF">GA0070611_3440</name>
</gene>
<proteinExistence type="predicted"/>
<evidence type="ECO:0000256" key="1">
    <source>
        <dbReference type="SAM" id="Phobius"/>
    </source>
</evidence>
<feature type="transmembrane region" description="Helical" evidence="1">
    <location>
        <begin position="130"/>
        <end position="151"/>
    </location>
</feature>
<evidence type="ECO:0000313" key="2">
    <source>
        <dbReference type="EMBL" id="SBT46605.1"/>
    </source>
</evidence>
<accession>A0A1A8ZR67</accession>
<dbReference type="STRING" id="261654.GA0070611_3440"/>
<name>A0A1A8ZR67_9ACTN</name>
<dbReference type="Proteomes" id="UP000199385">
    <property type="component" value="Chromosome I"/>
</dbReference>
<dbReference type="AlphaFoldDB" id="A0A1A8ZR67"/>
<keyword evidence="3" id="KW-1185">Reference proteome</keyword>
<dbReference type="EMBL" id="LT594323">
    <property type="protein sequence ID" value="SBT46605.1"/>
    <property type="molecule type" value="Genomic_DNA"/>
</dbReference>
<evidence type="ECO:0008006" key="4">
    <source>
        <dbReference type="Google" id="ProtNLM"/>
    </source>
</evidence>
<dbReference type="PATRIC" id="fig|261654.4.peg.3496"/>